<name>A0A5C2RTD0_9APHY</name>
<keyword evidence="2" id="KW-1185">Reference proteome</keyword>
<organism evidence="1 2">
    <name type="scientific">Lentinus tigrinus ALCF2SS1-6</name>
    <dbReference type="NCBI Taxonomy" id="1328759"/>
    <lineage>
        <taxon>Eukaryota</taxon>
        <taxon>Fungi</taxon>
        <taxon>Dikarya</taxon>
        <taxon>Basidiomycota</taxon>
        <taxon>Agaricomycotina</taxon>
        <taxon>Agaricomycetes</taxon>
        <taxon>Polyporales</taxon>
        <taxon>Polyporaceae</taxon>
        <taxon>Lentinus</taxon>
    </lineage>
</organism>
<dbReference type="OrthoDB" id="2756984at2759"/>
<dbReference type="Proteomes" id="UP000313359">
    <property type="component" value="Unassembled WGS sequence"/>
</dbReference>
<protein>
    <submittedName>
        <fullName evidence="1">Uncharacterized protein</fullName>
    </submittedName>
</protein>
<evidence type="ECO:0000313" key="2">
    <source>
        <dbReference type="Proteomes" id="UP000313359"/>
    </source>
</evidence>
<accession>A0A5C2RTD0</accession>
<reference evidence="1" key="1">
    <citation type="journal article" date="2018" name="Genome Biol. Evol.">
        <title>Genomics and development of Lentinus tigrinus, a white-rot wood-decaying mushroom with dimorphic fruiting bodies.</title>
        <authorList>
            <person name="Wu B."/>
            <person name="Xu Z."/>
            <person name="Knudson A."/>
            <person name="Carlson A."/>
            <person name="Chen N."/>
            <person name="Kovaka S."/>
            <person name="LaButti K."/>
            <person name="Lipzen A."/>
            <person name="Pennachio C."/>
            <person name="Riley R."/>
            <person name="Schakwitz W."/>
            <person name="Umezawa K."/>
            <person name="Ohm R.A."/>
            <person name="Grigoriev I.V."/>
            <person name="Nagy L.G."/>
            <person name="Gibbons J."/>
            <person name="Hibbett D."/>
        </authorList>
    </citation>
    <scope>NUCLEOTIDE SEQUENCE [LARGE SCALE GENOMIC DNA]</scope>
    <source>
        <strain evidence="1">ALCF2SS1-6</strain>
    </source>
</reference>
<gene>
    <name evidence="1" type="ORF">L227DRAFT_604014</name>
</gene>
<evidence type="ECO:0000313" key="1">
    <source>
        <dbReference type="EMBL" id="RPD54614.1"/>
    </source>
</evidence>
<sequence length="160" mass="18774">MAPYRSSTHNPPDCTMLPRAVRTAITRDTIRTSCSVALKPDTLYSTDERTRNQCIHRALEERKRLGFKKEGACHVEIAGGYHFHEQDDKSGEWVTVVYRDRENRMIRYQKADGSVWDRVHVHRDAELNANDEEKPEKVWVEKEVSVKKVRVNHTWRPFRG</sequence>
<proteinExistence type="predicted"/>
<dbReference type="AlphaFoldDB" id="A0A5C2RTD0"/>
<dbReference type="EMBL" id="ML122304">
    <property type="protein sequence ID" value="RPD54614.1"/>
    <property type="molecule type" value="Genomic_DNA"/>
</dbReference>